<keyword evidence="3" id="KW-1185">Reference proteome</keyword>
<evidence type="ECO:0000256" key="1">
    <source>
        <dbReference type="SAM" id="SignalP"/>
    </source>
</evidence>
<evidence type="ECO:0000313" key="3">
    <source>
        <dbReference type="Proteomes" id="UP000298663"/>
    </source>
</evidence>
<reference evidence="2 3" key="1">
    <citation type="journal article" date="2015" name="Genome Biol.">
        <title>Comparative genomics of Steinernema reveals deeply conserved gene regulatory networks.</title>
        <authorList>
            <person name="Dillman A.R."/>
            <person name="Macchietto M."/>
            <person name="Porter C.F."/>
            <person name="Rogers A."/>
            <person name="Williams B."/>
            <person name="Antoshechkin I."/>
            <person name="Lee M.M."/>
            <person name="Goodwin Z."/>
            <person name="Lu X."/>
            <person name="Lewis E.E."/>
            <person name="Goodrich-Blair H."/>
            <person name="Stock S.P."/>
            <person name="Adams B.J."/>
            <person name="Sternberg P.W."/>
            <person name="Mortazavi A."/>
        </authorList>
    </citation>
    <scope>NUCLEOTIDE SEQUENCE [LARGE SCALE GENOMIC DNA]</scope>
    <source>
        <strain evidence="2 3">ALL</strain>
    </source>
</reference>
<accession>A0A4U5MFZ8</accession>
<keyword evidence="1" id="KW-0732">Signal</keyword>
<reference evidence="2 3" key="2">
    <citation type="journal article" date="2019" name="G3 (Bethesda)">
        <title>Hybrid Assembly of the Genome of the Entomopathogenic Nematode Steinernema carpocapsae Identifies the X-Chromosome.</title>
        <authorList>
            <person name="Serra L."/>
            <person name="Macchietto M."/>
            <person name="Macias-Munoz A."/>
            <person name="McGill C.J."/>
            <person name="Rodriguez I.M."/>
            <person name="Rodriguez B."/>
            <person name="Murad R."/>
            <person name="Mortazavi A."/>
        </authorList>
    </citation>
    <scope>NUCLEOTIDE SEQUENCE [LARGE SCALE GENOMIC DNA]</scope>
    <source>
        <strain evidence="2 3">ALL</strain>
    </source>
</reference>
<name>A0A4U5MFZ8_STECR</name>
<protein>
    <submittedName>
        <fullName evidence="2">Uncharacterized protein</fullName>
    </submittedName>
</protein>
<feature type="signal peptide" evidence="1">
    <location>
        <begin position="1"/>
        <end position="23"/>
    </location>
</feature>
<organism evidence="2 3">
    <name type="scientific">Steinernema carpocapsae</name>
    <name type="common">Entomopathogenic nematode</name>
    <dbReference type="NCBI Taxonomy" id="34508"/>
    <lineage>
        <taxon>Eukaryota</taxon>
        <taxon>Metazoa</taxon>
        <taxon>Ecdysozoa</taxon>
        <taxon>Nematoda</taxon>
        <taxon>Chromadorea</taxon>
        <taxon>Rhabditida</taxon>
        <taxon>Tylenchina</taxon>
        <taxon>Panagrolaimomorpha</taxon>
        <taxon>Strongyloidoidea</taxon>
        <taxon>Steinernematidae</taxon>
        <taxon>Steinernema</taxon>
    </lineage>
</organism>
<gene>
    <name evidence="2" type="ORF">L596_024114</name>
</gene>
<sequence length="72" mass="8178">MRFFALLLSLSVVLVIATNSVSAYRDPFLRFYDLMATKMPAPSGAKMGENYRKSSICNWGLQSRYGFRTIDC</sequence>
<comment type="caution">
    <text evidence="2">The sequence shown here is derived from an EMBL/GenBank/DDBJ whole genome shotgun (WGS) entry which is preliminary data.</text>
</comment>
<evidence type="ECO:0000313" key="2">
    <source>
        <dbReference type="EMBL" id="TKR68072.1"/>
    </source>
</evidence>
<dbReference type="AlphaFoldDB" id="A0A4U5MFZ8"/>
<dbReference type="Proteomes" id="UP000298663">
    <property type="component" value="Unassembled WGS sequence"/>
</dbReference>
<proteinExistence type="predicted"/>
<dbReference type="EMBL" id="AZBU02000008">
    <property type="protein sequence ID" value="TKR68072.1"/>
    <property type="molecule type" value="Genomic_DNA"/>
</dbReference>
<feature type="chain" id="PRO_5020275204" evidence="1">
    <location>
        <begin position="24"/>
        <end position="72"/>
    </location>
</feature>